<evidence type="ECO:0000313" key="1">
    <source>
        <dbReference type="EnsemblPlants" id="AVESA.00010b.r2.4CG1328770.2.CDS"/>
    </source>
</evidence>
<protein>
    <submittedName>
        <fullName evidence="1">Uncharacterized protein</fullName>
    </submittedName>
</protein>
<reference evidence="1" key="1">
    <citation type="submission" date="2021-05" db="EMBL/GenBank/DDBJ databases">
        <authorList>
            <person name="Scholz U."/>
            <person name="Mascher M."/>
            <person name="Fiebig A."/>
        </authorList>
    </citation>
    <scope>NUCLEOTIDE SEQUENCE [LARGE SCALE GENOMIC DNA]</scope>
</reference>
<organism evidence="1 2">
    <name type="scientific">Avena sativa</name>
    <name type="common">Oat</name>
    <dbReference type="NCBI Taxonomy" id="4498"/>
    <lineage>
        <taxon>Eukaryota</taxon>
        <taxon>Viridiplantae</taxon>
        <taxon>Streptophyta</taxon>
        <taxon>Embryophyta</taxon>
        <taxon>Tracheophyta</taxon>
        <taxon>Spermatophyta</taxon>
        <taxon>Magnoliopsida</taxon>
        <taxon>Liliopsida</taxon>
        <taxon>Poales</taxon>
        <taxon>Poaceae</taxon>
        <taxon>BOP clade</taxon>
        <taxon>Pooideae</taxon>
        <taxon>Poodae</taxon>
        <taxon>Poeae</taxon>
        <taxon>Poeae Chloroplast Group 1 (Aveneae type)</taxon>
        <taxon>Aveninae</taxon>
        <taxon>Avena</taxon>
    </lineage>
</organism>
<accession>A0ACD5X0B5</accession>
<dbReference type="Proteomes" id="UP001732700">
    <property type="component" value="Chromosome 4C"/>
</dbReference>
<keyword evidence="2" id="KW-1185">Reference proteome</keyword>
<name>A0ACD5X0B5_AVESA</name>
<evidence type="ECO:0000313" key="2">
    <source>
        <dbReference type="Proteomes" id="UP001732700"/>
    </source>
</evidence>
<reference evidence="1" key="2">
    <citation type="submission" date="2025-09" db="UniProtKB">
        <authorList>
            <consortium name="EnsemblPlants"/>
        </authorList>
    </citation>
    <scope>IDENTIFICATION</scope>
</reference>
<dbReference type="EnsemblPlants" id="AVESA.00010b.r2.4CG1328770.2">
    <property type="protein sequence ID" value="AVESA.00010b.r2.4CG1328770.2.CDS"/>
    <property type="gene ID" value="AVESA.00010b.r2.4CG1328770"/>
</dbReference>
<sequence length="356" mass="39239">MVQFFRRTSEPVKLTTANKIVFLQKLLKSPKSNPSVQFEQLRFRFSRNMGEIPEPEAAKLTPEPSSCLSLRVFYLKLSRCELNESMLDTLTITHTPLTSDTVLEANGDRPGTDDDDGHVSCPLRRDCVDAASREATFVSTETVMMTGSVRFEVRVGKGEKLLVGITEMCDVPDGLGGVEKKGCWVMKCQVAMQRGSSGFLKGAGEDAKSPMVEVYVAGLFRGNPIVFTKAMKLRLRRRRQVKAPFMEPIPECGEHAEDAKETPPADQKHDPQELSEYRCYKPEPGIGDVDLDGLYTRAAGLEDEDSELSWFTAGVRVGVGISLGICLGVGISAGLLARSYQSTSRSLRRRLIPGLL</sequence>
<proteinExistence type="predicted"/>